<dbReference type="EMBL" id="CP041666">
    <property type="protein sequence ID" value="QDP39527.1"/>
    <property type="molecule type" value="Genomic_DNA"/>
</dbReference>
<organism evidence="2 3">
    <name type="scientific">Radiobacillus deserti</name>
    <dbReference type="NCBI Taxonomy" id="2594883"/>
    <lineage>
        <taxon>Bacteria</taxon>
        <taxon>Bacillati</taxon>
        <taxon>Bacillota</taxon>
        <taxon>Bacilli</taxon>
        <taxon>Bacillales</taxon>
        <taxon>Bacillaceae</taxon>
        <taxon>Radiobacillus</taxon>
    </lineage>
</organism>
<keyword evidence="3" id="KW-1185">Reference proteome</keyword>
<name>A0A516KDT0_9BACI</name>
<sequence length="261" mass="29593">MMEYGLVLPDREKKPRNKGLTILIDNGAPLQLFKDTIQSSPDYIDLVKFGWGTSLVTRFLEQKIACLQDNGIDYFFGGTLFEKYISQGKEKEFYQYCKSFGCSYVEVSNGTIDMSNREKASYIYDLSREFTVFSEVGDKDSLTANTQDSTEWIENIEEDLEAGATKVITEARESGTSGICREDGNIRADLFDPIRHSGIPMEKLIFEAPTKQMQTFFIEQLGSNVNLSNIALSDVISLETLRLGLRSDTFHFENQEPLEID</sequence>
<dbReference type="PANTHER" id="PTHR48413:SF1">
    <property type="entry name" value="PROTEIN HEAT-STRESS-ASSOCIATED 32"/>
    <property type="match status" value="1"/>
</dbReference>
<dbReference type="RefSeq" id="WP_143892277.1">
    <property type="nucleotide sequence ID" value="NZ_CP041666.1"/>
</dbReference>
<proteinExistence type="inferred from homology"/>
<evidence type="ECO:0000313" key="2">
    <source>
        <dbReference type="EMBL" id="QDP39527.1"/>
    </source>
</evidence>
<comment type="similarity">
    <text evidence="1">Belongs to the phosphosulfolactate synthase family.</text>
</comment>
<gene>
    <name evidence="2" type="ORF">FN924_04655</name>
</gene>
<dbReference type="Gene3D" id="3.20.20.70">
    <property type="entry name" value="Aldolase class I"/>
    <property type="match status" value="1"/>
</dbReference>
<dbReference type="InterPro" id="IPR036112">
    <property type="entry name" value="ComA_synth_sf"/>
</dbReference>
<protein>
    <submittedName>
        <fullName evidence="2">Phosphosulfolactate synthase</fullName>
    </submittedName>
</protein>
<dbReference type="Pfam" id="PF02679">
    <property type="entry name" value="ComA"/>
    <property type="match status" value="1"/>
</dbReference>
<dbReference type="Proteomes" id="UP000315215">
    <property type="component" value="Chromosome"/>
</dbReference>
<dbReference type="InterPro" id="IPR003830">
    <property type="entry name" value="ComA_synth"/>
</dbReference>
<evidence type="ECO:0000313" key="3">
    <source>
        <dbReference type="Proteomes" id="UP000315215"/>
    </source>
</evidence>
<dbReference type="PANTHER" id="PTHR48413">
    <property type="match status" value="1"/>
</dbReference>
<accession>A0A516KDT0</accession>
<evidence type="ECO:0000256" key="1">
    <source>
        <dbReference type="ARBA" id="ARBA00010424"/>
    </source>
</evidence>
<dbReference type="SUPFAM" id="SSF102110">
    <property type="entry name" value="(2r)-phospho-3-sulfolactate synthase ComA"/>
    <property type="match status" value="1"/>
</dbReference>
<dbReference type="KEGG" id="aqt:FN924_04655"/>
<dbReference type="InterPro" id="IPR013785">
    <property type="entry name" value="Aldolase_TIM"/>
</dbReference>
<dbReference type="AlphaFoldDB" id="A0A516KDT0"/>
<dbReference type="OrthoDB" id="7809088at2"/>
<reference evidence="2 3" key="1">
    <citation type="submission" date="2019-07" db="EMBL/GenBank/DDBJ databases">
        <authorList>
            <person name="Li J."/>
        </authorList>
    </citation>
    <scope>NUCLEOTIDE SEQUENCE [LARGE SCALE GENOMIC DNA]</scope>
    <source>
        <strain evidence="2 3">TKL69</strain>
    </source>
</reference>